<keyword evidence="3" id="KW-1185">Reference proteome</keyword>
<sequence>MGAAVCELLWLLYFLRALQIPFTTPVPFWCDNKAAIHITANPVFHERTKHLDIDCHLVRDQFKLGFILPSHVPGRDQLADIFTKPHLSVILLVSSSSWAWLPNLHLAGGMSKYGIAVLQQMLQRQKVEDDEVDADVLPRWTLKVY</sequence>
<feature type="chain" id="PRO_5042188988" evidence="1">
    <location>
        <begin position="18"/>
        <end position="145"/>
    </location>
</feature>
<feature type="signal peptide" evidence="1">
    <location>
        <begin position="1"/>
        <end position="17"/>
    </location>
</feature>
<evidence type="ECO:0000313" key="3">
    <source>
        <dbReference type="Proteomes" id="UP001289374"/>
    </source>
</evidence>
<evidence type="ECO:0000313" key="2">
    <source>
        <dbReference type="EMBL" id="KAK4384959.1"/>
    </source>
</evidence>
<dbReference type="CDD" id="cd09272">
    <property type="entry name" value="RNase_HI_RT_Ty1"/>
    <property type="match status" value="1"/>
</dbReference>
<gene>
    <name evidence="2" type="ORF">Sango_2619900</name>
</gene>
<organism evidence="2 3">
    <name type="scientific">Sesamum angolense</name>
    <dbReference type="NCBI Taxonomy" id="2727404"/>
    <lineage>
        <taxon>Eukaryota</taxon>
        <taxon>Viridiplantae</taxon>
        <taxon>Streptophyta</taxon>
        <taxon>Embryophyta</taxon>
        <taxon>Tracheophyta</taxon>
        <taxon>Spermatophyta</taxon>
        <taxon>Magnoliopsida</taxon>
        <taxon>eudicotyledons</taxon>
        <taxon>Gunneridae</taxon>
        <taxon>Pentapetalae</taxon>
        <taxon>asterids</taxon>
        <taxon>lamiids</taxon>
        <taxon>Lamiales</taxon>
        <taxon>Pedaliaceae</taxon>
        <taxon>Sesamum</taxon>
    </lineage>
</organism>
<proteinExistence type="predicted"/>
<dbReference type="PANTHER" id="PTHR11439">
    <property type="entry name" value="GAG-POL-RELATED RETROTRANSPOSON"/>
    <property type="match status" value="1"/>
</dbReference>
<dbReference type="AlphaFoldDB" id="A0AAE1TAD3"/>
<accession>A0AAE1TAD3</accession>
<protein>
    <submittedName>
        <fullName evidence="2">Uncharacterized protein</fullName>
    </submittedName>
</protein>
<dbReference type="EMBL" id="JACGWL010000016">
    <property type="protein sequence ID" value="KAK4384959.1"/>
    <property type="molecule type" value="Genomic_DNA"/>
</dbReference>
<dbReference type="PANTHER" id="PTHR11439:SF465">
    <property type="entry name" value="REVERSE TRANSCRIPTASE TY1_COPIA-TYPE DOMAIN-CONTAINING PROTEIN"/>
    <property type="match status" value="1"/>
</dbReference>
<dbReference type="Proteomes" id="UP001289374">
    <property type="component" value="Unassembled WGS sequence"/>
</dbReference>
<comment type="caution">
    <text evidence="2">The sequence shown here is derived from an EMBL/GenBank/DDBJ whole genome shotgun (WGS) entry which is preliminary data.</text>
</comment>
<evidence type="ECO:0000256" key="1">
    <source>
        <dbReference type="SAM" id="SignalP"/>
    </source>
</evidence>
<reference evidence="2" key="1">
    <citation type="submission" date="2020-06" db="EMBL/GenBank/DDBJ databases">
        <authorList>
            <person name="Li T."/>
            <person name="Hu X."/>
            <person name="Zhang T."/>
            <person name="Song X."/>
            <person name="Zhang H."/>
            <person name="Dai N."/>
            <person name="Sheng W."/>
            <person name="Hou X."/>
            <person name="Wei L."/>
        </authorList>
    </citation>
    <scope>NUCLEOTIDE SEQUENCE</scope>
    <source>
        <strain evidence="2">K16</strain>
        <tissue evidence="2">Leaf</tissue>
    </source>
</reference>
<reference evidence="2" key="2">
    <citation type="journal article" date="2024" name="Plant">
        <title>Genomic evolution and insights into agronomic trait innovations of Sesamum species.</title>
        <authorList>
            <person name="Miao H."/>
            <person name="Wang L."/>
            <person name="Qu L."/>
            <person name="Liu H."/>
            <person name="Sun Y."/>
            <person name="Le M."/>
            <person name="Wang Q."/>
            <person name="Wei S."/>
            <person name="Zheng Y."/>
            <person name="Lin W."/>
            <person name="Duan Y."/>
            <person name="Cao H."/>
            <person name="Xiong S."/>
            <person name="Wang X."/>
            <person name="Wei L."/>
            <person name="Li C."/>
            <person name="Ma Q."/>
            <person name="Ju M."/>
            <person name="Zhao R."/>
            <person name="Li G."/>
            <person name="Mu C."/>
            <person name="Tian Q."/>
            <person name="Mei H."/>
            <person name="Zhang T."/>
            <person name="Gao T."/>
            <person name="Zhang H."/>
        </authorList>
    </citation>
    <scope>NUCLEOTIDE SEQUENCE</scope>
    <source>
        <strain evidence="2">K16</strain>
    </source>
</reference>
<name>A0AAE1TAD3_9LAMI</name>
<keyword evidence="1" id="KW-0732">Signal</keyword>